<keyword evidence="4" id="KW-1185">Reference proteome</keyword>
<keyword evidence="1" id="KW-0808">Transferase</keyword>
<proteinExistence type="predicted"/>
<dbReference type="AlphaFoldDB" id="A0A507R302"/>
<organism evidence="3 4">
    <name type="scientific">Monascus purpureus</name>
    <name type="common">Red mold</name>
    <name type="synonym">Monascus anka</name>
    <dbReference type="NCBI Taxonomy" id="5098"/>
    <lineage>
        <taxon>Eukaryota</taxon>
        <taxon>Fungi</taxon>
        <taxon>Dikarya</taxon>
        <taxon>Ascomycota</taxon>
        <taxon>Pezizomycotina</taxon>
        <taxon>Eurotiomycetes</taxon>
        <taxon>Eurotiomycetidae</taxon>
        <taxon>Eurotiales</taxon>
        <taxon>Aspergillaceae</taxon>
        <taxon>Monascus</taxon>
    </lineage>
</organism>
<evidence type="ECO:0000313" key="3">
    <source>
        <dbReference type="EMBL" id="TQB75559.1"/>
    </source>
</evidence>
<dbReference type="InterPro" id="IPR039135">
    <property type="entry name" value="NAT9-like"/>
</dbReference>
<keyword evidence="2" id="KW-0012">Acyltransferase</keyword>
<protein>
    <submittedName>
        <fullName evidence="3">Uncharacterized protein</fullName>
    </submittedName>
</protein>
<evidence type="ECO:0000256" key="2">
    <source>
        <dbReference type="ARBA" id="ARBA00023315"/>
    </source>
</evidence>
<dbReference type="Gene3D" id="3.40.630.30">
    <property type="match status" value="1"/>
</dbReference>
<gene>
    <name evidence="3" type="ORF">MPDQ_002523</name>
</gene>
<dbReference type="GO" id="GO:0008080">
    <property type="term" value="F:N-acetyltransferase activity"/>
    <property type="evidence" value="ECO:0007669"/>
    <property type="project" value="InterPro"/>
</dbReference>
<dbReference type="EMBL" id="VIFY01000018">
    <property type="protein sequence ID" value="TQB75559.1"/>
    <property type="molecule type" value="Genomic_DNA"/>
</dbReference>
<name>A0A507R302_MONPU</name>
<dbReference type="PANTHER" id="PTHR13256">
    <property type="entry name" value="N-ACETYLTRANSFERASE 9"/>
    <property type="match status" value="1"/>
</dbReference>
<evidence type="ECO:0000313" key="4">
    <source>
        <dbReference type="Proteomes" id="UP000319663"/>
    </source>
</evidence>
<accession>A0A507R302</accession>
<dbReference type="PANTHER" id="PTHR13256:SF16">
    <property type="entry name" value="ALPHA_BETA-TUBULIN-N-ACETYLTRANSFERASE 9"/>
    <property type="match status" value="1"/>
</dbReference>
<comment type="caution">
    <text evidence="3">The sequence shown here is derived from an EMBL/GenBank/DDBJ whole genome shotgun (WGS) entry which is preliminary data.</text>
</comment>
<dbReference type="STRING" id="5098.A0A507R302"/>
<evidence type="ECO:0000256" key="1">
    <source>
        <dbReference type="ARBA" id="ARBA00022679"/>
    </source>
</evidence>
<dbReference type="Proteomes" id="UP000319663">
    <property type="component" value="Unassembled WGS sequence"/>
</dbReference>
<reference evidence="3 4" key="1">
    <citation type="submission" date="2019-06" db="EMBL/GenBank/DDBJ databases">
        <title>Wine fermentation using esterase from Monascus purpureus.</title>
        <authorList>
            <person name="Geng C."/>
            <person name="Zhang Y."/>
        </authorList>
    </citation>
    <scope>NUCLEOTIDE SEQUENCE [LARGE SCALE GENOMIC DNA]</scope>
    <source>
        <strain evidence="3">HQ1</strain>
    </source>
</reference>
<sequence>MQQSWRQDADKLTFIACLPLSRDDGEGAGDDSLNEDDDASYRMLGDINLFLRVEEEEIDENENAAPTSSQIIGEIELMIAEKQNHRKGFGRAALLSFLKYVADHEEAIVSEFINGDPIAKGTLSASGSASTTDSETGKSSLKFSCLSAKIGQTNAKSLALFESAHFRKISDEPSYFGEFELRRADLSPRMVDGELSGYGITGYAELTYRKAQ</sequence>